<dbReference type="InterPro" id="IPR058664">
    <property type="entry name" value="ARB_00930-like_C"/>
</dbReference>
<feature type="domain" description="Beta-lactamase-related" evidence="1">
    <location>
        <begin position="105"/>
        <end position="436"/>
    </location>
</feature>
<evidence type="ECO:0000313" key="4">
    <source>
        <dbReference type="Proteomes" id="UP000254866"/>
    </source>
</evidence>
<comment type="caution">
    <text evidence="3">The sequence shown here is derived from an EMBL/GenBank/DDBJ whole genome shotgun (WGS) entry which is preliminary data.</text>
</comment>
<keyword evidence="4" id="KW-1185">Reference proteome</keyword>
<dbReference type="InterPro" id="IPR051478">
    <property type="entry name" value="Beta-lactamase-like_AB/R"/>
</dbReference>
<dbReference type="EMBL" id="NPIC01000002">
    <property type="protein sequence ID" value="RDL39877.1"/>
    <property type="molecule type" value="Genomic_DNA"/>
</dbReference>
<dbReference type="AlphaFoldDB" id="A0A370TWI0"/>
<dbReference type="Pfam" id="PF26335">
    <property type="entry name" value="ARB_00930_C"/>
    <property type="match status" value="1"/>
</dbReference>
<accession>A0A370TWI0</accession>
<sequence length="602" mass="64627">MRFSSHIFTLTTIGITGVCSDFLGPRFPAPVDFASNGSLVAAGWRNLSSTFDAYIDGSLGATPKILDGLDNLTFSIGMFSIHDPAAQSLQYHHTSDEVKNGPGADEVDGDSIYRVASISKLITTYAGMLEFKDGQWDKPITDFVPSLSKSSLDKVGNDLTRDVQWEDVTLRALAAQIAGVPRTAQPWSSDLLFPNPTTGMPTIDPAKFGLPPLNFTDATTYYPCAADYELFLKDPLSACPADLYFHGGEARPPSFQPWTTPGYANNGFILLGIALANITGKPIAQVYHDTVFSPLSMTNSNSSIPPESEWSHSVIAGDDPTQWEAPGGISISSGGLFSSLNDLSKFGTALMNSTLLPADKTREWMKPVSHTASRNFSVGAPWEIYRYTHENTGAVTDIYTKLGDSGHYAGFVTLVPDYDAGFIVLSASTNETRKSILAATIADLITTTMLPILEAEAAMETKCNFAGTYESKNPDLNSSLTLMLNDTPTNPGLYISSWTNNSTDMMPLLPDLLGYSTVKLQPSIQEPGKVAFRAVPVLPEIPAGSFLGPFLGMQALNGDWLVVDDPTYGGIALSLFLFDVGADGKATTASPAATRTILARVR</sequence>
<dbReference type="Gene3D" id="3.40.710.10">
    <property type="entry name" value="DD-peptidase/beta-lactamase superfamily"/>
    <property type="match status" value="1"/>
</dbReference>
<dbReference type="PANTHER" id="PTHR22935:SF97">
    <property type="entry name" value="BETA-LACTAMASE-RELATED DOMAIN-CONTAINING PROTEIN"/>
    <property type="match status" value="1"/>
</dbReference>
<dbReference type="RefSeq" id="XP_031872533.1">
    <property type="nucleotide sequence ID" value="XM_032012840.1"/>
</dbReference>
<evidence type="ECO:0000259" key="2">
    <source>
        <dbReference type="Pfam" id="PF26335"/>
    </source>
</evidence>
<dbReference type="Pfam" id="PF00144">
    <property type="entry name" value="Beta-lactamase"/>
    <property type="match status" value="1"/>
</dbReference>
<evidence type="ECO:0000313" key="3">
    <source>
        <dbReference type="EMBL" id="RDL39877.1"/>
    </source>
</evidence>
<proteinExistence type="predicted"/>
<dbReference type="STRING" id="2656787.A0A370TWI0"/>
<organism evidence="3 4">
    <name type="scientific">Venustampulla echinocandica</name>
    <dbReference type="NCBI Taxonomy" id="2656787"/>
    <lineage>
        <taxon>Eukaryota</taxon>
        <taxon>Fungi</taxon>
        <taxon>Dikarya</taxon>
        <taxon>Ascomycota</taxon>
        <taxon>Pezizomycotina</taxon>
        <taxon>Leotiomycetes</taxon>
        <taxon>Helotiales</taxon>
        <taxon>Pleuroascaceae</taxon>
        <taxon>Venustampulla</taxon>
    </lineage>
</organism>
<dbReference type="SUPFAM" id="SSF56601">
    <property type="entry name" value="beta-lactamase/transpeptidase-like"/>
    <property type="match status" value="1"/>
</dbReference>
<evidence type="ECO:0000259" key="1">
    <source>
        <dbReference type="Pfam" id="PF00144"/>
    </source>
</evidence>
<dbReference type="PANTHER" id="PTHR22935">
    <property type="entry name" value="PENICILLIN-BINDING PROTEIN"/>
    <property type="match status" value="1"/>
</dbReference>
<name>A0A370TWI0_9HELO</name>
<dbReference type="Proteomes" id="UP000254866">
    <property type="component" value="Unassembled WGS sequence"/>
</dbReference>
<dbReference type="InterPro" id="IPR012338">
    <property type="entry name" value="Beta-lactam/transpept-like"/>
</dbReference>
<gene>
    <name evidence="3" type="ORF">BP5553_04217</name>
</gene>
<dbReference type="InterPro" id="IPR001466">
    <property type="entry name" value="Beta-lactam-related"/>
</dbReference>
<dbReference type="GeneID" id="43597066"/>
<protein>
    <submittedName>
        <fullName evidence="3">Uncharacterized protein</fullName>
    </submittedName>
</protein>
<reference evidence="3 4" key="1">
    <citation type="journal article" date="2018" name="IMA Fungus">
        <title>IMA Genome-F 9: Draft genome sequence of Annulohypoxylon stygium, Aspergillus mulundensis, Berkeleyomyces basicola (syn. Thielaviopsis basicola), Ceratocystis smalleyi, two Cercospora beticola strains, Coleophoma cylindrospora, Fusarium fracticaudum, Phialophora cf. hyalina, and Morchella septimelata.</title>
        <authorList>
            <person name="Wingfield B.D."/>
            <person name="Bills G.F."/>
            <person name="Dong Y."/>
            <person name="Huang W."/>
            <person name="Nel W.J."/>
            <person name="Swalarsk-Parry B.S."/>
            <person name="Vaghefi N."/>
            <person name="Wilken P.M."/>
            <person name="An Z."/>
            <person name="de Beer Z.W."/>
            <person name="De Vos L."/>
            <person name="Chen L."/>
            <person name="Duong T.A."/>
            <person name="Gao Y."/>
            <person name="Hammerbacher A."/>
            <person name="Kikkert J.R."/>
            <person name="Li Y."/>
            <person name="Li H."/>
            <person name="Li K."/>
            <person name="Li Q."/>
            <person name="Liu X."/>
            <person name="Ma X."/>
            <person name="Naidoo K."/>
            <person name="Pethybridge S.J."/>
            <person name="Sun J."/>
            <person name="Steenkamp E.T."/>
            <person name="van der Nest M.A."/>
            <person name="van Wyk S."/>
            <person name="Wingfield M.J."/>
            <person name="Xiong C."/>
            <person name="Yue Q."/>
            <person name="Zhang X."/>
        </authorList>
    </citation>
    <scope>NUCLEOTIDE SEQUENCE [LARGE SCALE GENOMIC DNA]</scope>
    <source>
        <strain evidence="3 4">BP 5553</strain>
    </source>
</reference>
<dbReference type="OrthoDB" id="10250282at2759"/>
<feature type="domain" description="Beta-lactamase-like ARB-00930-like C-terminal" evidence="2">
    <location>
        <begin position="457"/>
        <end position="601"/>
    </location>
</feature>